<keyword evidence="2" id="KW-1185">Reference proteome</keyword>
<organism evidence="1 2">
    <name type="scientific">Paracoccus seriniphilus</name>
    <dbReference type="NCBI Taxonomy" id="184748"/>
    <lineage>
        <taxon>Bacteria</taxon>
        <taxon>Pseudomonadati</taxon>
        <taxon>Pseudomonadota</taxon>
        <taxon>Alphaproteobacteria</taxon>
        <taxon>Rhodobacterales</taxon>
        <taxon>Paracoccaceae</taxon>
        <taxon>Paracoccus</taxon>
    </lineage>
</organism>
<dbReference type="Proteomes" id="UP000198307">
    <property type="component" value="Unassembled WGS sequence"/>
</dbReference>
<gene>
    <name evidence="1" type="ORF">SAMN05444959_101517</name>
</gene>
<accession>A0A239PP52</accession>
<dbReference type="AlphaFoldDB" id="A0A239PP52"/>
<name>A0A239PP52_9RHOB</name>
<proteinExistence type="predicted"/>
<reference evidence="1 2" key="1">
    <citation type="submission" date="2017-07" db="EMBL/GenBank/DDBJ databases">
        <authorList>
            <person name="Sun Z.S."/>
            <person name="Albrecht U."/>
            <person name="Echele G."/>
            <person name="Lee C.C."/>
        </authorList>
    </citation>
    <scope>NUCLEOTIDE SEQUENCE [LARGE SCALE GENOMIC DNA]</scope>
    <source>
        <strain evidence="1 2">DSM 14827</strain>
    </source>
</reference>
<dbReference type="EMBL" id="FZQB01000001">
    <property type="protein sequence ID" value="SNT68954.1"/>
    <property type="molecule type" value="Genomic_DNA"/>
</dbReference>
<protein>
    <submittedName>
        <fullName evidence="1">Uncharacterized protein</fullName>
    </submittedName>
</protein>
<sequence>MSQRVAFPFSRLDAASIGFAGWRIGDPGEPLVPATDIFEGWDYERDLEVGARFEIDFDRAAAQLGIPLDQLSMALVLKAGTGSGKIPRRMDRIQTRKLVPSAPEFEVRAVVTGSRLSGRLLLEAGIVLDAEPASPGALSPAMPGARLWTDRKDILLEDGGTARFPLETISFASAFAGQPHASAPWYVHWRSGLLDADFGGAVRVYVNADYTELCERFVAGDPATVQAVLGDVMSQMIENVVSMPDCDDALEDCVAGSVGDQVRNWLDMAFPGQSLNKIRAEMTGAPGRFRATIMAAAQVGEGE</sequence>
<evidence type="ECO:0000313" key="1">
    <source>
        <dbReference type="EMBL" id="SNT68954.1"/>
    </source>
</evidence>
<evidence type="ECO:0000313" key="2">
    <source>
        <dbReference type="Proteomes" id="UP000198307"/>
    </source>
</evidence>